<dbReference type="PANTHER" id="PTHR30466:SF11">
    <property type="entry name" value="FLAVIN-DEPENDENT MONOOXYGENASE, REDUCTASE SUBUNIT HSAB"/>
    <property type="match status" value="1"/>
</dbReference>
<dbReference type="InterPro" id="IPR050268">
    <property type="entry name" value="NADH-dep_flavin_reductase"/>
</dbReference>
<feature type="domain" description="Flavin reductase like" evidence="3">
    <location>
        <begin position="15"/>
        <end position="157"/>
    </location>
</feature>
<name>A0ABV5XPC3_9NOCA</name>
<proteinExistence type="inferred from homology"/>
<comment type="caution">
    <text evidence="4">The sequence shown here is derived from an EMBL/GenBank/DDBJ whole genome shotgun (WGS) entry which is preliminary data.</text>
</comment>
<keyword evidence="2 4" id="KW-0560">Oxidoreductase</keyword>
<protein>
    <submittedName>
        <fullName evidence="4">Flavin reductase family protein</fullName>
        <ecNumber evidence="4">1.-.-.-</ecNumber>
    </submittedName>
</protein>
<dbReference type="SMART" id="SM00903">
    <property type="entry name" value="Flavin_Reduct"/>
    <property type="match status" value="1"/>
</dbReference>
<evidence type="ECO:0000259" key="3">
    <source>
        <dbReference type="SMART" id="SM00903"/>
    </source>
</evidence>
<dbReference type="EMBL" id="JBHMAS010000088">
    <property type="protein sequence ID" value="MFB9784284.1"/>
    <property type="molecule type" value="Genomic_DNA"/>
</dbReference>
<dbReference type="InterPro" id="IPR002563">
    <property type="entry name" value="Flavin_Rdtase-like_dom"/>
</dbReference>
<dbReference type="InterPro" id="IPR012349">
    <property type="entry name" value="Split_barrel_FMN-bd"/>
</dbReference>
<sequence length="169" mass="18325">MGFVTIDGRLLRNSLGHFATGVTVVTYEIDGEQLGLTLNAFTAVSLDPPLILVSLDRRSYASKNLEGRPFVVNILSGAQLQHAMNFAGKPQQDCIIDWHDCTPGQPPRLAGCAGYFECAPWHSHDGGDHILYLGEVKDFGVAPDVEPLLFYGGKFRTVGGYADDVVQTS</sequence>
<keyword evidence="5" id="KW-1185">Reference proteome</keyword>
<evidence type="ECO:0000256" key="1">
    <source>
        <dbReference type="ARBA" id="ARBA00008898"/>
    </source>
</evidence>
<dbReference type="Pfam" id="PF01613">
    <property type="entry name" value="Flavin_Reduct"/>
    <property type="match status" value="1"/>
</dbReference>
<comment type="similarity">
    <text evidence="1">Belongs to the non-flavoprotein flavin reductase family.</text>
</comment>
<dbReference type="RefSeq" id="WP_378376767.1">
    <property type="nucleotide sequence ID" value="NZ_JBHMAS010000088.1"/>
</dbReference>
<dbReference type="PANTHER" id="PTHR30466">
    <property type="entry name" value="FLAVIN REDUCTASE"/>
    <property type="match status" value="1"/>
</dbReference>
<dbReference type="Gene3D" id="2.30.110.10">
    <property type="entry name" value="Electron Transport, Fmn-binding Protein, Chain A"/>
    <property type="match status" value="1"/>
</dbReference>
<gene>
    <name evidence="4" type="ORF">ACFFQ6_31770</name>
</gene>
<evidence type="ECO:0000313" key="5">
    <source>
        <dbReference type="Proteomes" id="UP001589587"/>
    </source>
</evidence>
<accession>A0ABV5XPC3</accession>
<evidence type="ECO:0000256" key="2">
    <source>
        <dbReference type="ARBA" id="ARBA00023002"/>
    </source>
</evidence>
<reference evidence="4 5" key="1">
    <citation type="submission" date="2024-09" db="EMBL/GenBank/DDBJ databases">
        <authorList>
            <person name="Sun Q."/>
            <person name="Mori K."/>
        </authorList>
    </citation>
    <scope>NUCLEOTIDE SEQUENCE [LARGE SCALE GENOMIC DNA]</scope>
    <source>
        <strain evidence="4 5">JCM 11411</strain>
    </source>
</reference>
<dbReference type="SUPFAM" id="SSF50475">
    <property type="entry name" value="FMN-binding split barrel"/>
    <property type="match status" value="1"/>
</dbReference>
<organism evidence="4 5">
    <name type="scientific">Rhodococcus baikonurensis</name>
    <dbReference type="NCBI Taxonomy" id="172041"/>
    <lineage>
        <taxon>Bacteria</taxon>
        <taxon>Bacillati</taxon>
        <taxon>Actinomycetota</taxon>
        <taxon>Actinomycetes</taxon>
        <taxon>Mycobacteriales</taxon>
        <taxon>Nocardiaceae</taxon>
        <taxon>Rhodococcus</taxon>
        <taxon>Rhodococcus erythropolis group</taxon>
    </lineage>
</organism>
<dbReference type="EC" id="1.-.-.-" evidence="4"/>
<evidence type="ECO:0000313" key="4">
    <source>
        <dbReference type="EMBL" id="MFB9784284.1"/>
    </source>
</evidence>
<dbReference type="GO" id="GO:0016491">
    <property type="term" value="F:oxidoreductase activity"/>
    <property type="evidence" value="ECO:0007669"/>
    <property type="project" value="UniProtKB-KW"/>
</dbReference>
<dbReference type="Proteomes" id="UP001589587">
    <property type="component" value="Unassembled WGS sequence"/>
</dbReference>